<sequence>MSCRFSVTRERYELSLPRARTQARTHTHTHTHTQMHMCLKSVPRQHALTAASSRRGMDEPDAAPQRNGSAAGARMHGLFTEEDTGRLTVALTLSDSCLTVQTISCASAPEHLDLRDCLGSRAHRGEAQGAQLCLYFYPYRRRWMASGPVRQRDERRFRLGTEGSDEDASLREAERWARAINTARRPEHTHGVLFSEVRRPCGVMVLVNPQSGRGQAMALYNGHVQRMLTEADIPHTLFITERQNHARDLVRSADLTQWDALVILSGDGLLFEVVNGLMERQDWEKAIQTPLGILPGGSGNALAASVHHYTRASPVWGEDLLTSCGFLLCKGLVSKLDLISIRLSSGTRLFSFLSLAWGFVADVDIESEQFRQIGALRFILGTLLRLASLRIYQGKLAFLPAENECGSDSASFSPSDSRLPDHLLAPLERPVPRDWTLVEEREFVLVLAMFQSHLSEDLLAAPDARTDDGLIHLFYVTAGISRAALLRLFRAMQSGTHLDCGCAHLVYRRARALRLEPLSAAGVMTVDGERVEYGPVQAQVHRGVARLISA</sequence>
<feature type="domain" description="DAGKc" evidence="9">
    <location>
        <begin position="198"/>
        <end position="345"/>
    </location>
</feature>
<dbReference type="GO" id="GO:0005524">
    <property type="term" value="F:ATP binding"/>
    <property type="evidence" value="ECO:0007669"/>
    <property type="project" value="UniProtKB-KW"/>
</dbReference>
<dbReference type="Gene3D" id="3.40.50.10330">
    <property type="entry name" value="Probable inorganic polyphosphate/atp-NAD kinase, domain 1"/>
    <property type="match status" value="1"/>
</dbReference>
<evidence type="ECO:0000256" key="1">
    <source>
        <dbReference type="ARBA" id="ARBA00004308"/>
    </source>
</evidence>
<dbReference type="Ensembl" id="ENSCCRT00020109325.1">
    <property type="protein sequence ID" value="ENSCCRP00020099995.1"/>
    <property type="gene ID" value="ENSCCRG00020045949.1"/>
</dbReference>
<dbReference type="GO" id="GO:0016020">
    <property type="term" value="C:membrane"/>
    <property type="evidence" value="ECO:0007669"/>
    <property type="project" value="TreeGrafter"/>
</dbReference>
<dbReference type="InterPro" id="IPR050187">
    <property type="entry name" value="Lipid_Phosphate_FormReg"/>
</dbReference>
<dbReference type="SUPFAM" id="SSF111331">
    <property type="entry name" value="NAD kinase/diacylglycerol kinase-like"/>
    <property type="match status" value="1"/>
</dbReference>
<dbReference type="InterPro" id="IPR017438">
    <property type="entry name" value="ATP-NAD_kinase_N"/>
</dbReference>
<keyword evidence="3" id="KW-0547">Nucleotide-binding</keyword>
<reference evidence="10" key="1">
    <citation type="submission" date="2025-08" db="UniProtKB">
        <authorList>
            <consortium name="Ensembl"/>
        </authorList>
    </citation>
    <scope>IDENTIFICATION</scope>
</reference>
<dbReference type="InterPro" id="IPR016064">
    <property type="entry name" value="NAD/diacylglycerol_kinase_sf"/>
</dbReference>
<accession>A0A8C2JX75</accession>
<evidence type="ECO:0000256" key="3">
    <source>
        <dbReference type="ARBA" id="ARBA00022741"/>
    </source>
</evidence>
<keyword evidence="6" id="KW-0472">Membrane</keyword>
<dbReference type="SMART" id="SM00046">
    <property type="entry name" value="DAGKc"/>
    <property type="match status" value="1"/>
</dbReference>
<dbReference type="Pfam" id="PF19279">
    <property type="entry name" value="YegS_C"/>
    <property type="match status" value="1"/>
</dbReference>
<dbReference type="GO" id="GO:0071363">
    <property type="term" value="P:cellular response to growth factor stimulus"/>
    <property type="evidence" value="ECO:0007669"/>
    <property type="project" value="TreeGrafter"/>
</dbReference>
<dbReference type="FunFam" id="3.40.50.10330:FF:000005">
    <property type="entry name" value="Sphingosine kinase 2"/>
    <property type="match status" value="1"/>
</dbReference>
<evidence type="ECO:0000313" key="10">
    <source>
        <dbReference type="Ensembl" id="ENSCCRP00020099995.1"/>
    </source>
</evidence>
<dbReference type="Proteomes" id="UP000694701">
    <property type="component" value="Unplaced"/>
</dbReference>
<evidence type="ECO:0000256" key="8">
    <source>
        <dbReference type="SAM" id="MobiDB-lite"/>
    </source>
</evidence>
<organism evidence="10 11">
    <name type="scientific">Cyprinus carpio</name>
    <name type="common">Common carp</name>
    <dbReference type="NCBI Taxonomy" id="7962"/>
    <lineage>
        <taxon>Eukaryota</taxon>
        <taxon>Metazoa</taxon>
        <taxon>Chordata</taxon>
        <taxon>Craniata</taxon>
        <taxon>Vertebrata</taxon>
        <taxon>Euteleostomi</taxon>
        <taxon>Actinopterygii</taxon>
        <taxon>Neopterygii</taxon>
        <taxon>Teleostei</taxon>
        <taxon>Ostariophysi</taxon>
        <taxon>Cypriniformes</taxon>
        <taxon>Cyprinidae</taxon>
        <taxon>Cyprininae</taxon>
        <taxon>Cyprinus</taxon>
    </lineage>
</organism>
<evidence type="ECO:0000259" key="9">
    <source>
        <dbReference type="PROSITE" id="PS50146"/>
    </source>
</evidence>
<comment type="subcellular location">
    <subcellularLocation>
        <location evidence="1">Endomembrane system</location>
    </subcellularLocation>
</comment>
<dbReference type="GO" id="GO:0046512">
    <property type="term" value="P:sphingosine biosynthetic process"/>
    <property type="evidence" value="ECO:0007669"/>
    <property type="project" value="TreeGrafter"/>
</dbReference>
<keyword evidence="2" id="KW-0808">Transferase</keyword>
<dbReference type="Pfam" id="PF00781">
    <property type="entry name" value="DAGK_cat"/>
    <property type="match status" value="1"/>
</dbReference>
<protein>
    <recommendedName>
        <fullName evidence="7">sphingosine kinase</fullName>
        <ecNumber evidence="7">2.7.1.91</ecNumber>
    </recommendedName>
</protein>
<evidence type="ECO:0000256" key="4">
    <source>
        <dbReference type="ARBA" id="ARBA00022777"/>
    </source>
</evidence>
<dbReference type="PROSITE" id="PS50146">
    <property type="entry name" value="DAGK"/>
    <property type="match status" value="1"/>
</dbReference>
<evidence type="ECO:0000256" key="5">
    <source>
        <dbReference type="ARBA" id="ARBA00022840"/>
    </source>
</evidence>
<dbReference type="Gene3D" id="2.60.200.40">
    <property type="match status" value="1"/>
</dbReference>
<evidence type="ECO:0000256" key="2">
    <source>
        <dbReference type="ARBA" id="ARBA00022679"/>
    </source>
</evidence>
<dbReference type="PANTHER" id="PTHR12358">
    <property type="entry name" value="SPHINGOSINE KINASE"/>
    <property type="match status" value="1"/>
</dbReference>
<dbReference type="AlphaFoldDB" id="A0A8C2JX75"/>
<keyword evidence="4" id="KW-0418">Kinase</keyword>
<dbReference type="GO" id="GO:0012505">
    <property type="term" value="C:endomembrane system"/>
    <property type="evidence" value="ECO:0007669"/>
    <property type="project" value="UniProtKB-SubCell"/>
</dbReference>
<evidence type="ECO:0000256" key="7">
    <source>
        <dbReference type="ARBA" id="ARBA00044037"/>
    </source>
</evidence>
<dbReference type="GO" id="GO:0005737">
    <property type="term" value="C:cytoplasm"/>
    <property type="evidence" value="ECO:0007669"/>
    <property type="project" value="TreeGrafter"/>
</dbReference>
<evidence type="ECO:0000313" key="11">
    <source>
        <dbReference type="Proteomes" id="UP000694701"/>
    </source>
</evidence>
<proteinExistence type="predicted"/>
<dbReference type="EC" id="2.7.1.91" evidence="7"/>
<dbReference type="InterPro" id="IPR045540">
    <property type="entry name" value="YegS/DAGK_C"/>
</dbReference>
<evidence type="ECO:0000256" key="6">
    <source>
        <dbReference type="ARBA" id="ARBA00023136"/>
    </source>
</evidence>
<keyword evidence="5" id="KW-0067">ATP-binding</keyword>
<dbReference type="InterPro" id="IPR001206">
    <property type="entry name" value="Diacylglycerol_kinase_cat_dom"/>
</dbReference>
<dbReference type="GO" id="GO:0008481">
    <property type="term" value="F:sphingosine kinase activity"/>
    <property type="evidence" value="ECO:0007669"/>
    <property type="project" value="UniProtKB-EC"/>
</dbReference>
<dbReference type="GO" id="GO:0043066">
    <property type="term" value="P:negative regulation of apoptotic process"/>
    <property type="evidence" value="ECO:0007669"/>
    <property type="project" value="TreeGrafter"/>
</dbReference>
<feature type="region of interest" description="Disordered" evidence="8">
    <location>
        <begin position="49"/>
        <end position="72"/>
    </location>
</feature>
<name>A0A8C2JX75_CYPCA</name>
<dbReference type="PANTHER" id="PTHR12358:SF47">
    <property type="entry name" value="SPHINGOSINE KINASE 1"/>
    <property type="match status" value="1"/>
</dbReference>